<accession>A0A9W9G7C6</accession>
<dbReference type="Gene3D" id="1.25.40.10">
    <property type="entry name" value="Tetratricopeptide repeat domain"/>
    <property type="match status" value="5"/>
</dbReference>
<organism evidence="2 3">
    <name type="scientific">Penicillium angulare</name>
    <dbReference type="NCBI Taxonomy" id="116970"/>
    <lineage>
        <taxon>Eukaryota</taxon>
        <taxon>Fungi</taxon>
        <taxon>Dikarya</taxon>
        <taxon>Ascomycota</taxon>
        <taxon>Pezizomycotina</taxon>
        <taxon>Eurotiomycetes</taxon>
        <taxon>Eurotiomycetidae</taxon>
        <taxon>Eurotiales</taxon>
        <taxon>Aspergillaceae</taxon>
        <taxon>Penicillium</taxon>
    </lineage>
</organism>
<reference evidence="2" key="2">
    <citation type="journal article" date="2023" name="IMA Fungus">
        <title>Comparative genomic study of the Penicillium genus elucidates a diverse pangenome and 15 lateral gene transfer events.</title>
        <authorList>
            <person name="Petersen C."/>
            <person name="Sorensen T."/>
            <person name="Nielsen M.R."/>
            <person name="Sondergaard T.E."/>
            <person name="Sorensen J.L."/>
            <person name="Fitzpatrick D.A."/>
            <person name="Frisvad J.C."/>
            <person name="Nielsen K.L."/>
        </authorList>
    </citation>
    <scope>NUCLEOTIDE SEQUENCE</scope>
    <source>
        <strain evidence="2">IBT 30069</strain>
    </source>
</reference>
<dbReference type="PANTHER" id="PTHR46082">
    <property type="entry name" value="ATP/GTP-BINDING PROTEIN-RELATED"/>
    <property type="match status" value="1"/>
</dbReference>
<protein>
    <recommendedName>
        <fullName evidence="1">CHAT domain-containing protein</fullName>
    </recommendedName>
</protein>
<name>A0A9W9G7C6_9EURO</name>
<dbReference type="InterPro" id="IPR011990">
    <property type="entry name" value="TPR-like_helical_dom_sf"/>
</dbReference>
<gene>
    <name evidence="2" type="ORF">N7456_001989</name>
</gene>
<dbReference type="Pfam" id="PF12770">
    <property type="entry name" value="CHAT"/>
    <property type="match status" value="1"/>
</dbReference>
<proteinExistence type="predicted"/>
<dbReference type="Pfam" id="PF13424">
    <property type="entry name" value="TPR_12"/>
    <property type="match status" value="3"/>
</dbReference>
<evidence type="ECO:0000259" key="1">
    <source>
        <dbReference type="Pfam" id="PF12770"/>
    </source>
</evidence>
<dbReference type="InterPro" id="IPR019734">
    <property type="entry name" value="TPR_rpt"/>
</dbReference>
<dbReference type="Proteomes" id="UP001149165">
    <property type="component" value="Unassembled WGS sequence"/>
</dbReference>
<keyword evidence="3" id="KW-1185">Reference proteome</keyword>
<dbReference type="InterPro" id="IPR024983">
    <property type="entry name" value="CHAT_dom"/>
</dbReference>
<dbReference type="EMBL" id="JAPQKH010000002">
    <property type="protein sequence ID" value="KAJ5113455.1"/>
    <property type="molecule type" value="Genomic_DNA"/>
</dbReference>
<dbReference type="Pfam" id="PF13374">
    <property type="entry name" value="TPR_10"/>
    <property type="match status" value="1"/>
</dbReference>
<dbReference type="PANTHER" id="PTHR46082:SF6">
    <property type="entry name" value="AAA+ ATPASE DOMAIN-CONTAINING PROTEIN-RELATED"/>
    <property type="match status" value="1"/>
</dbReference>
<dbReference type="InterPro" id="IPR053137">
    <property type="entry name" value="NLR-like"/>
</dbReference>
<evidence type="ECO:0000313" key="2">
    <source>
        <dbReference type="EMBL" id="KAJ5113455.1"/>
    </source>
</evidence>
<dbReference type="SMART" id="SM00028">
    <property type="entry name" value="TPR"/>
    <property type="match status" value="11"/>
</dbReference>
<reference evidence="2" key="1">
    <citation type="submission" date="2022-11" db="EMBL/GenBank/DDBJ databases">
        <authorList>
            <person name="Petersen C."/>
        </authorList>
    </citation>
    <scope>NUCLEOTIDE SEQUENCE</scope>
    <source>
        <strain evidence="2">IBT 30069</strain>
    </source>
</reference>
<dbReference type="OrthoDB" id="9991317at2759"/>
<sequence>MSESNVVHIDKLSLHGTTTLNENEQSRHLSDLESMYKLGMSHHEKGNIKAAEDLLFRAAEGYEKACGLQDPKTLDALEYLGITYRKLVKLQEAETTHTRVVEARTSLSGPEHQTTLVALNRLAMVYRAQGRLDEAENVYQRVWETLDRTLGPDDEATLRAAVSLGNLAYSRRKYSEAAEIYTSTLGHYEIVLGADHSSTQQVASNLAAVFIQQGKHPEAELILVALVDKIRESQGSNSVRLLPPLLNLSYAYGGQEKHDEALKVLVSVLASYEGVYGLNHPKTLGVMKRRADALAKQAHLTEAIEMIQKGIALSSDSEESKTQLMTSLANIYIQQSKFFEAQQIYRQLSEASEKKYGKDHDSTIRHLISEAEVIFMQREFLEAESMFRYATERYTDSLGAEAEQTLWSLMGQCHAACGAGNISKVESSIWLLFEKCDVFTSLRNGRAMLVFQDLSKYCVQNKNFKEAEALMTKGYEICQTLFDRGHPVTIFYGLKMDKVRRQLRQHQQGLTVDVSVVPPGHDQTSDSLINMFEFVVALTTKPNDPSAPLPSGLIANLGMSYGEKWVESKDTFYLDNAIDKLETAILVGKEDDPDKSKWLDRLGKYYKARFQATNGIDDLRKSIDATQAAIDIQRQANDATPEDISYLAESLIDLHERESTMEPLDKAIELGQTVISSTDLNDVDRAKYLGRLGIAFMLRYEMSGMIEDLGKSFDLIGEAMTITPKTESRWKRLCASYADLLRHRFEHNGDVQDLEEAINSITAAINAEPEEDPTLLESLARQLGYRYDALGKMEDLDNSIAAAERAVELWDKTSKYLADGLMRLGYLLMDRFEATGHQEDLDRSIVYLTEASKTPKTNTTAEARCLSGLANAFWLRWMRTKAPNDLEEAINKERLALGVFSDDNLGKVDVMNNLANILIDRFKEIKHLNDIEEAIQLIEKVLSSRPSTHMHYPGNLNNLANAIEARYKEQGNIVDLNLAIEKSEEALSLMRADHPSRAGYSFNLGARYYTRYQKEENSQDMQNAIDRFLEGWKAPSGRPFDRVLAGSQATYKLRDTGRLEEATNIAMEVVDLLPQVTTRSLNVTDQQYVVREFSGIAGNACSLLLSMGRLNDALEYLEKGRTVILDLLMSNRMNLGDLEAISPEYAAKFRQLQDQINKTFDSTRIDSVGTETLLQKRLSSVSQFDECVAEIRKLPGQSRFLLGPELEEIKAGAKNGFIVIMNITNLRSDAIIISPENIDSIELPDLTRERGLEWLNKDLTRKAKTAAERKRKNAEYRDLLHWLWTSGVKLIFDRIGLKPQSSTQKLPRVCWIASGIASMLPFHAACDQTASDEENTFEYAISSYSPSIKTMFQVRAKLSNDAKIAQPSLLMVGMPTTKGHASLPGVEDEIDDIQEAVEDSFSIESLIQPQPERVLSDLSSHDIVHFACHAVSDSRNPLNGHLLLEADESELSGTVERGALTVESIMKMDLKRARIAYLSACSTAENKATKLLDEAIHLVSGFQVAGFAHVLGTMWPAPDLVSHSVAVGFYENLTSLLSPESVADDGRAVAEAFHLSVKEVRSDFEEQPLRWAQFVHFGG</sequence>
<comment type="caution">
    <text evidence="2">The sequence shown here is derived from an EMBL/GenBank/DDBJ whole genome shotgun (WGS) entry which is preliminary data.</text>
</comment>
<feature type="domain" description="CHAT" evidence="1">
    <location>
        <begin position="1295"/>
        <end position="1578"/>
    </location>
</feature>
<dbReference type="SUPFAM" id="SSF48452">
    <property type="entry name" value="TPR-like"/>
    <property type="match status" value="5"/>
</dbReference>
<evidence type="ECO:0000313" key="3">
    <source>
        <dbReference type="Proteomes" id="UP001149165"/>
    </source>
</evidence>